<evidence type="ECO:0000259" key="13">
    <source>
        <dbReference type="Pfam" id="PF08546"/>
    </source>
</evidence>
<organism evidence="14 15">
    <name type="scientific">Ligilactobacillus salitolerans</name>
    <dbReference type="NCBI Taxonomy" id="1808352"/>
    <lineage>
        <taxon>Bacteria</taxon>
        <taxon>Bacillati</taxon>
        <taxon>Bacillota</taxon>
        <taxon>Bacilli</taxon>
        <taxon>Lactobacillales</taxon>
        <taxon>Lactobacillaceae</taxon>
        <taxon>Ligilactobacillus</taxon>
    </lineage>
</organism>
<dbReference type="GO" id="GO:0050661">
    <property type="term" value="F:NADP binding"/>
    <property type="evidence" value="ECO:0007669"/>
    <property type="project" value="TreeGrafter"/>
</dbReference>
<comment type="caution">
    <text evidence="14">The sequence shown here is derived from an EMBL/GenBank/DDBJ whole genome shotgun (WGS) entry which is preliminary data.</text>
</comment>
<proteinExistence type="inferred from homology"/>
<dbReference type="AlphaFoldDB" id="A0A401ISN0"/>
<dbReference type="Pfam" id="PF08546">
    <property type="entry name" value="ApbA_C"/>
    <property type="match status" value="1"/>
</dbReference>
<dbReference type="SUPFAM" id="SSF48179">
    <property type="entry name" value="6-phosphogluconate dehydrogenase C-terminal domain-like"/>
    <property type="match status" value="1"/>
</dbReference>
<protein>
    <recommendedName>
        <fullName evidence="5 11">2-dehydropantoate 2-reductase</fullName>
        <ecNumber evidence="4 11">1.1.1.169</ecNumber>
    </recommendedName>
    <alternativeName>
        <fullName evidence="9 11">Ketopantoate reductase</fullName>
    </alternativeName>
</protein>
<evidence type="ECO:0000256" key="2">
    <source>
        <dbReference type="ARBA" id="ARBA00004994"/>
    </source>
</evidence>
<reference evidence="14 15" key="1">
    <citation type="journal article" date="2019" name="Int. J. Syst. Evol. Microbiol.">
        <title>Lactobacillus salitolerans sp. nov., a novel lactic acid bacterium isolated from spent mushroom substrates.</title>
        <authorList>
            <person name="Tohno M."/>
            <person name="Tanizawa Y."/>
            <person name="Kojima Y."/>
            <person name="Sakamoto M."/>
            <person name="Nakamura Y."/>
            <person name="Ohkuma M."/>
            <person name="Kobayashi H."/>
        </authorList>
    </citation>
    <scope>NUCLEOTIDE SEQUENCE [LARGE SCALE GENOMIC DNA]</scope>
    <source>
        <strain evidence="14 15">YK43</strain>
    </source>
</reference>
<comment type="pathway">
    <text evidence="2 11">Cofactor biosynthesis; (R)-pantothenate biosynthesis; (R)-pantoate from 3-methyl-2-oxobutanoate: step 2/2.</text>
</comment>
<dbReference type="Gene3D" id="1.10.1040.10">
    <property type="entry name" value="N-(1-d-carboxylethyl)-l-norvaline Dehydrogenase, domain 2"/>
    <property type="match status" value="1"/>
</dbReference>
<dbReference type="InterPro" id="IPR003710">
    <property type="entry name" value="ApbA"/>
</dbReference>
<evidence type="ECO:0000256" key="1">
    <source>
        <dbReference type="ARBA" id="ARBA00002919"/>
    </source>
</evidence>
<dbReference type="InterPro" id="IPR008927">
    <property type="entry name" value="6-PGluconate_DH-like_C_sf"/>
</dbReference>
<dbReference type="InterPro" id="IPR013328">
    <property type="entry name" value="6PGD_dom2"/>
</dbReference>
<keyword evidence="15" id="KW-1185">Reference proteome</keyword>
<evidence type="ECO:0000256" key="10">
    <source>
        <dbReference type="ARBA" id="ARBA00048793"/>
    </source>
</evidence>
<keyword evidence="6 11" id="KW-0566">Pantothenate biosynthesis</keyword>
<dbReference type="PANTHER" id="PTHR43765:SF2">
    <property type="entry name" value="2-DEHYDROPANTOATE 2-REDUCTASE"/>
    <property type="match status" value="1"/>
</dbReference>
<dbReference type="EMBL" id="BFFP01000013">
    <property type="protein sequence ID" value="GBG94524.1"/>
    <property type="molecule type" value="Genomic_DNA"/>
</dbReference>
<evidence type="ECO:0000256" key="9">
    <source>
        <dbReference type="ARBA" id="ARBA00032024"/>
    </source>
</evidence>
<dbReference type="GO" id="GO:0015940">
    <property type="term" value="P:pantothenate biosynthetic process"/>
    <property type="evidence" value="ECO:0007669"/>
    <property type="project" value="UniProtKB-UniPathway"/>
</dbReference>
<keyword evidence="7 11" id="KW-0521">NADP</keyword>
<comment type="catalytic activity">
    <reaction evidence="10 11">
        <text>(R)-pantoate + NADP(+) = 2-dehydropantoate + NADPH + H(+)</text>
        <dbReference type="Rhea" id="RHEA:16233"/>
        <dbReference type="ChEBI" id="CHEBI:11561"/>
        <dbReference type="ChEBI" id="CHEBI:15378"/>
        <dbReference type="ChEBI" id="CHEBI:15980"/>
        <dbReference type="ChEBI" id="CHEBI:57783"/>
        <dbReference type="ChEBI" id="CHEBI:58349"/>
        <dbReference type="EC" id="1.1.1.169"/>
    </reaction>
</comment>
<dbReference type="OrthoDB" id="9800163at2"/>
<dbReference type="Pfam" id="PF02558">
    <property type="entry name" value="ApbA"/>
    <property type="match status" value="1"/>
</dbReference>
<dbReference type="EC" id="1.1.1.169" evidence="4 11"/>
<dbReference type="Proteomes" id="UP000286848">
    <property type="component" value="Unassembled WGS sequence"/>
</dbReference>
<evidence type="ECO:0000313" key="15">
    <source>
        <dbReference type="Proteomes" id="UP000286848"/>
    </source>
</evidence>
<dbReference type="NCBIfam" id="TIGR00745">
    <property type="entry name" value="apbA_panE"/>
    <property type="match status" value="1"/>
</dbReference>
<evidence type="ECO:0000256" key="8">
    <source>
        <dbReference type="ARBA" id="ARBA00023002"/>
    </source>
</evidence>
<keyword evidence="8 11" id="KW-0560">Oxidoreductase</keyword>
<feature type="domain" description="Ketopantoate reductase C-terminal" evidence="13">
    <location>
        <begin position="186"/>
        <end position="312"/>
    </location>
</feature>
<evidence type="ECO:0000313" key="14">
    <source>
        <dbReference type="EMBL" id="GBG94524.1"/>
    </source>
</evidence>
<evidence type="ECO:0000256" key="6">
    <source>
        <dbReference type="ARBA" id="ARBA00022655"/>
    </source>
</evidence>
<comment type="function">
    <text evidence="1 11">Catalyzes the NADPH-dependent reduction of ketopantoate into pantoic acid.</text>
</comment>
<sequence>MKIAIAGAGAMGSRFAVMLTQGGNEDLTLIDGWPEHVAAIKKNGLQADLGEDDKGVGKGVGLQVPVWLQSEVPSGEQFDLVIVFTKAMQLGQMLHDIQGVLGPQTKVLCLLNGLGHIETLEKYVAKEQIFLGNTMWTASLIGPGKVKMFGTGSVELQNVAPGQEDAARDLAEFLSKSGLNASYSADILASIYRKACVNGTMNCLTALLECNIGQFGQMAPAHAIVTQVVSEFVAVGRAEGLDLNESELVAHVESCYDSAVADHYPSMYQDLILHKRKTEIDFINGAIARKGRKYEIPTPYCDLLTAMIHAKEELLGAK</sequence>
<dbReference type="UniPathway" id="UPA00028">
    <property type="reaction ID" value="UER00004"/>
</dbReference>
<dbReference type="InterPro" id="IPR050838">
    <property type="entry name" value="Ketopantoate_reductase"/>
</dbReference>
<dbReference type="GO" id="GO:0005737">
    <property type="term" value="C:cytoplasm"/>
    <property type="evidence" value="ECO:0007669"/>
    <property type="project" value="TreeGrafter"/>
</dbReference>
<comment type="similarity">
    <text evidence="3 11">Belongs to the ketopantoate reductase family.</text>
</comment>
<name>A0A401ISN0_9LACO</name>
<dbReference type="SUPFAM" id="SSF51735">
    <property type="entry name" value="NAD(P)-binding Rossmann-fold domains"/>
    <property type="match status" value="1"/>
</dbReference>
<dbReference type="GO" id="GO:0008677">
    <property type="term" value="F:2-dehydropantoate 2-reductase activity"/>
    <property type="evidence" value="ECO:0007669"/>
    <property type="project" value="UniProtKB-EC"/>
</dbReference>
<dbReference type="InterPro" id="IPR013752">
    <property type="entry name" value="KPA_reductase"/>
</dbReference>
<evidence type="ECO:0000259" key="12">
    <source>
        <dbReference type="Pfam" id="PF02558"/>
    </source>
</evidence>
<dbReference type="NCBIfam" id="NF005088">
    <property type="entry name" value="PRK06522.1-2"/>
    <property type="match status" value="1"/>
</dbReference>
<evidence type="ECO:0000256" key="5">
    <source>
        <dbReference type="ARBA" id="ARBA00019465"/>
    </source>
</evidence>
<accession>A0A401ISN0</accession>
<gene>
    <name evidence="14" type="primary">apbA</name>
    <name evidence="14" type="ORF">LFYK43_09830</name>
</gene>
<dbReference type="InterPro" id="IPR036291">
    <property type="entry name" value="NAD(P)-bd_dom_sf"/>
</dbReference>
<evidence type="ECO:0000256" key="11">
    <source>
        <dbReference type="RuleBase" id="RU362068"/>
    </source>
</evidence>
<dbReference type="PANTHER" id="PTHR43765">
    <property type="entry name" value="2-DEHYDROPANTOATE 2-REDUCTASE-RELATED"/>
    <property type="match status" value="1"/>
</dbReference>
<evidence type="ECO:0000256" key="7">
    <source>
        <dbReference type="ARBA" id="ARBA00022857"/>
    </source>
</evidence>
<dbReference type="Gene3D" id="3.40.50.720">
    <property type="entry name" value="NAD(P)-binding Rossmann-like Domain"/>
    <property type="match status" value="1"/>
</dbReference>
<dbReference type="RefSeq" id="WP_124976007.1">
    <property type="nucleotide sequence ID" value="NZ_BFFP01000013.1"/>
</dbReference>
<dbReference type="InterPro" id="IPR013332">
    <property type="entry name" value="KPR_N"/>
</dbReference>
<evidence type="ECO:0000256" key="3">
    <source>
        <dbReference type="ARBA" id="ARBA00007870"/>
    </source>
</evidence>
<evidence type="ECO:0000256" key="4">
    <source>
        <dbReference type="ARBA" id="ARBA00013014"/>
    </source>
</evidence>
<feature type="domain" description="Ketopantoate reductase N-terminal" evidence="12">
    <location>
        <begin position="3"/>
        <end position="159"/>
    </location>
</feature>